<dbReference type="Pfam" id="PF04820">
    <property type="entry name" value="Trp_halogenase"/>
    <property type="match status" value="1"/>
</dbReference>
<dbReference type="InterPro" id="IPR036188">
    <property type="entry name" value="FAD/NAD-bd_sf"/>
</dbReference>
<dbReference type="SUPFAM" id="SSF51905">
    <property type="entry name" value="FAD/NAD(P)-binding domain"/>
    <property type="match status" value="1"/>
</dbReference>
<dbReference type="Gene3D" id="3.50.50.60">
    <property type="entry name" value="FAD/NAD(P)-binding domain"/>
    <property type="match status" value="1"/>
</dbReference>
<dbReference type="AlphaFoldDB" id="A0A3B0Z5S3"/>
<protein>
    <submittedName>
        <fullName evidence="1">Tryptophan halogenase</fullName>
    </submittedName>
</protein>
<accession>A0A3B0Z5S3</accession>
<organism evidence="1">
    <name type="scientific">hydrothermal vent metagenome</name>
    <dbReference type="NCBI Taxonomy" id="652676"/>
    <lineage>
        <taxon>unclassified sequences</taxon>
        <taxon>metagenomes</taxon>
        <taxon>ecological metagenomes</taxon>
    </lineage>
</organism>
<dbReference type="PANTHER" id="PTHR43747:SF4">
    <property type="entry name" value="FLAVIN-DEPENDENT TRYPTOPHAN HALOGENASE"/>
    <property type="match status" value="1"/>
</dbReference>
<dbReference type="InterPro" id="IPR006905">
    <property type="entry name" value="Flavin_halogenase"/>
</dbReference>
<dbReference type="InterPro" id="IPR050816">
    <property type="entry name" value="Flavin-dep_Halogenase_NPB"/>
</dbReference>
<dbReference type="EMBL" id="UOFN01000062">
    <property type="protein sequence ID" value="VAW76684.1"/>
    <property type="molecule type" value="Genomic_DNA"/>
</dbReference>
<dbReference type="GO" id="GO:0004497">
    <property type="term" value="F:monooxygenase activity"/>
    <property type="evidence" value="ECO:0007669"/>
    <property type="project" value="InterPro"/>
</dbReference>
<proteinExistence type="predicted"/>
<name>A0A3B0Z5S3_9ZZZZ</name>
<sequence length="522" mass="59496">MSERINTVTIVGGGSAGWITALVLTTMLNRVDKNRIKITLIESPRIPNIGVGEGTVTGFSRLLRQLNIDEAEFMMKSDATFKCAGRFKGWHVDSNGKPTTSYNPFMEGGFVDGFQTYYYHQKFGAGGRSLIQTTQPTIELVERGLSPKLIGSKPYDALVPYTYHLNAKAFSDQLASIAKQRGVEYIQDEMLDLEQDEGGHISALKLEERGRYPVQFVVDCTGFRGRILQQALGEPFLDYSKHLLCDRAIPLPVPHRNADHIQPCTTATTLSSGWVFNVPLQSRMGTGYIYSSAHKSDDEALHELKQHLGDIVPDDASPPVIRMNIGRVRNTWVKNCVACGLSAGFVEPLEATAIYTIEQTARNLSFYFPEFGINEKAVAKFNHLMDEQYREVLDFIVMIYYTSNREEPFWKSAREDIQVPDTLLDNLELWKHYLPNANDVTGRYLFNYWDYYFILAGRNYFDREHYPGENMLRKKSWDMVLNRAEPAIADILRQLPSHTDYLKSVRKPRTGKKMLYSVNYKQ</sequence>
<gene>
    <name evidence="1" type="ORF">MNBD_GAMMA15-90</name>
</gene>
<dbReference type="PIRSF" id="PIRSF011396">
    <property type="entry name" value="Trp_halogenase"/>
    <property type="match status" value="1"/>
</dbReference>
<dbReference type="PANTHER" id="PTHR43747">
    <property type="entry name" value="FAD-BINDING PROTEIN"/>
    <property type="match status" value="1"/>
</dbReference>
<evidence type="ECO:0000313" key="1">
    <source>
        <dbReference type="EMBL" id="VAW76684.1"/>
    </source>
</evidence>
<dbReference type="InterPro" id="IPR033856">
    <property type="entry name" value="Trp_halogen"/>
</dbReference>
<reference evidence="1" key="1">
    <citation type="submission" date="2018-06" db="EMBL/GenBank/DDBJ databases">
        <authorList>
            <person name="Zhirakovskaya E."/>
        </authorList>
    </citation>
    <scope>NUCLEOTIDE SEQUENCE</scope>
</reference>